<proteinExistence type="predicted"/>
<dbReference type="Proteomes" id="UP001519887">
    <property type="component" value="Unassembled WGS sequence"/>
</dbReference>
<comment type="caution">
    <text evidence="1">The sequence shown here is derived from an EMBL/GenBank/DDBJ whole genome shotgun (WGS) entry which is preliminary data.</text>
</comment>
<organism evidence="1 2">
    <name type="scientific">Paenibacillus sepulcri</name>
    <dbReference type="NCBI Taxonomy" id="359917"/>
    <lineage>
        <taxon>Bacteria</taxon>
        <taxon>Bacillati</taxon>
        <taxon>Bacillota</taxon>
        <taxon>Bacilli</taxon>
        <taxon>Bacillales</taxon>
        <taxon>Paenibacillaceae</taxon>
        <taxon>Paenibacillus</taxon>
    </lineage>
</organism>
<evidence type="ECO:0000313" key="1">
    <source>
        <dbReference type="EMBL" id="MBW7454235.1"/>
    </source>
</evidence>
<keyword evidence="2" id="KW-1185">Reference proteome</keyword>
<sequence>MTGGDDGMLPAAALIEADAVIPNARLLRRFVPGGHTAGGLEAVAVESGK</sequence>
<accession>A0ABS7C099</accession>
<dbReference type="EMBL" id="JAHZIK010000172">
    <property type="protein sequence ID" value="MBW7454235.1"/>
    <property type="molecule type" value="Genomic_DNA"/>
</dbReference>
<name>A0ABS7C099_9BACL</name>
<evidence type="ECO:0000313" key="2">
    <source>
        <dbReference type="Proteomes" id="UP001519887"/>
    </source>
</evidence>
<gene>
    <name evidence="1" type="ORF">K0U00_09355</name>
</gene>
<reference evidence="1 2" key="1">
    <citation type="submission" date="2021-07" db="EMBL/GenBank/DDBJ databases">
        <title>Paenibacillus radiodurans sp. nov., isolated from the southeastern edge of Tengger Desert.</title>
        <authorList>
            <person name="Zhang G."/>
        </authorList>
    </citation>
    <scope>NUCLEOTIDE SEQUENCE [LARGE SCALE GENOMIC DNA]</scope>
    <source>
        <strain evidence="1 2">CCM 7311</strain>
    </source>
</reference>
<protein>
    <submittedName>
        <fullName evidence="1">Uncharacterized protein</fullName>
    </submittedName>
</protein>